<sequence>MMSQVTISVRPLRRGWWVDCGPGFAVQVFIAGGAAERTAVRLAAAFNQTGRGVRMVIHDRLGRVAGELILGPYIDPQQRRFAIH</sequence>
<comment type="caution">
    <text evidence="1">The sequence shown here is derived from an EMBL/GenBank/DDBJ whole genome shotgun (WGS) entry which is preliminary data.</text>
</comment>
<dbReference type="AlphaFoldDB" id="A0A2W5V8X6"/>
<protein>
    <submittedName>
        <fullName evidence="1">Uncharacterized protein</fullName>
    </submittedName>
</protein>
<accession>A0A2W5V8X6</accession>
<organism evidence="1 2">
    <name type="scientific">Caulobacter segnis</name>
    <dbReference type="NCBI Taxonomy" id="88688"/>
    <lineage>
        <taxon>Bacteria</taxon>
        <taxon>Pseudomonadati</taxon>
        <taxon>Pseudomonadota</taxon>
        <taxon>Alphaproteobacteria</taxon>
        <taxon>Caulobacterales</taxon>
        <taxon>Caulobacteraceae</taxon>
        <taxon>Caulobacter</taxon>
    </lineage>
</organism>
<reference evidence="1 2" key="1">
    <citation type="submission" date="2017-08" db="EMBL/GenBank/DDBJ databases">
        <title>Infants hospitalized years apart are colonized by the same room-sourced microbial strains.</title>
        <authorList>
            <person name="Brooks B."/>
            <person name="Olm M.R."/>
            <person name="Firek B.A."/>
            <person name="Baker R."/>
            <person name="Thomas B.C."/>
            <person name="Morowitz M.J."/>
            <person name="Banfield J.F."/>
        </authorList>
    </citation>
    <scope>NUCLEOTIDE SEQUENCE [LARGE SCALE GENOMIC DNA]</scope>
    <source>
        <strain evidence="1">S2_003_000_R2_4</strain>
    </source>
</reference>
<dbReference type="Proteomes" id="UP000249393">
    <property type="component" value="Unassembled WGS sequence"/>
</dbReference>
<dbReference type="EMBL" id="QFQZ01000028">
    <property type="protein sequence ID" value="PZR34353.1"/>
    <property type="molecule type" value="Genomic_DNA"/>
</dbReference>
<evidence type="ECO:0000313" key="1">
    <source>
        <dbReference type="EMBL" id="PZR34353.1"/>
    </source>
</evidence>
<gene>
    <name evidence="1" type="ORF">DI526_10640</name>
</gene>
<evidence type="ECO:0000313" key="2">
    <source>
        <dbReference type="Proteomes" id="UP000249393"/>
    </source>
</evidence>
<proteinExistence type="predicted"/>
<name>A0A2W5V8X6_9CAUL</name>